<keyword evidence="2" id="KW-1185">Reference proteome</keyword>
<dbReference type="Proteomes" id="UP000221777">
    <property type="component" value="Segment"/>
</dbReference>
<gene>
    <name evidence="1" type="ORF">vBEcoMECOO78_14</name>
</gene>
<evidence type="ECO:0000313" key="2">
    <source>
        <dbReference type="Proteomes" id="UP000221777"/>
    </source>
</evidence>
<protein>
    <submittedName>
        <fullName evidence="1">Uncharacterized protein</fullName>
    </submittedName>
</protein>
<organism evidence="1 2">
    <name type="scientific">Escherichia phage vB_EcoM_ECOO78</name>
    <dbReference type="NCBI Taxonomy" id="1970797"/>
    <lineage>
        <taxon>Viruses</taxon>
        <taxon>Duplodnaviria</taxon>
        <taxon>Heunggongvirae</taxon>
        <taxon>Uroviricota</taxon>
        <taxon>Caudoviricetes</taxon>
        <taxon>Iiscvirinae</taxon>
        <taxon>Jilinvirus</taxon>
        <taxon>Jilinvirus ECOO78</taxon>
    </lineage>
</organism>
<name>A0A1W6JT20_9CAUD</name>
<sequence length="99" mass="11744">MTGKPLPKHEWLKIVVEAGQQLGFSKFTIFINEEETAVMLRGHSDSSDEKYDRVLHRVHKHKNDGEGMAAINNRRFRLRHWMGQYEHWLSWVFLKQRGA</sequence>
<accession>A0A1W6JT20</accession>
<proteinExistence type="predicted"/>
<evidence type="ECO:0000313" key="1">
    <source>
        <dbReference type="EMBL" id="ARM70419.1"/>
    </source>
</evidence>
<reference evidence="2" key="1">
    <citation type="submission" date="2017-03" db="EMBL/GenBank/DDBJ databases">
        <authorList>
            <person name="Guo Z."/>
            <person name="Lei L."/>
            <person name="Yang J."/>
        </authorList>
    </citation>
    <scope>NUCLEOTIDE SEQUENCE [LARGE SCALE GENOMIC DNA]</scope>
</reference>
<dbReference type="EMBL" id="KY705409">
    <property type="protein sequence ID" value="ARM70419.1"/>
    <property type="molecule type" value="Genomic_DNA"/>
</dbReference>